<evidence type="ECO:0000313" key="2">
    <source>
        <dbReference type="EMBL" id="KAG9692512.1"/>
    </source>
</evidence>
<feature type="signal peptide" evidence="1">
    <location>
        <begin position="1"/>
        <end position="16"/>
    </location>
</feature>
<proteinExistence type="predicted"/>
<accession>A0A9P8J9X1</accession>
<dbReference type="OrthoDB" id="271448at2759"/>
<feature type="chain" id="PRO_5040432167" description="Carbohydrate-binding-like protein" evidence="1">
    <location>
        <begin position="17"/>
        <end position="483"/>
    </location>
</feature>
<organism evidence="2 3">
    <name type="scientific">Aureobasidium melanogenum</name>
    <name type="common">Aureobasidium pullulans var. melanogenum</name>
    <dbReference type="NCBI Taxonomy" id="46634"/>
    <lineage>
        <taxon>Eukaryota</taxon>
        <taxon>Fungi</taxon>
        <taxon>Dikarya</taxon>
        <taxon>Ascomycota</taxon>
        <taxon>Pezizomycotina</taxon>
        <taxon>Dothideomycetes</taxon>
        <taxon>Dothideomycetidae</taxon>
        <taxon>Dothideales</taxon>
        <taxon>Saccotheciaceae</taxon>
        <taxon>Aureobasidium</taxon>
    </lineage>
</organism>
<keyword evidence="1" id="KW-0732">Signal</keyword>
<feature type="non-terminal residue" evidence="2">
    <location>
        <position position="483"/>
    </location>
</feature>
<dbReference type="PANTHER" id="PTHR36578:SF2">
    <property type="entry name" value="PA14 DOMAIN-CONTAINING PROTEIN"/>
    <property type="match status" value="1"/>
</dbReference>
<evidence type="ECO:0000256" key="1">
    <source>
        <dbReference type="SAM" id="SignalP"/>
    </source>
</evidence>
<comment type="caution">
    <text evidence="2">The sequence shown here is derived from an EMBL/GenBank/DDBJ whole genome shotgun (WGS) entry which is preliminary data.</text>
</comment>
<evidence type="ECO:0000313" key="3">
    <source>
        <dbReference type="Proteomes" id="UP000779574"/>
    </source>
</evidence>
<name>A0A9P8J9X1_AURME</name>
<gene>
    <name evidence="2" type="ORF">KCU76_g6650</name>
</gene>
<dbReference type="AlphaFoldDB" id="A0A9P8J9X1"/>
<evidence type="ECO:0008006" key="4">
    <source>
        <dbReference type="Google" id="ProtNLM"/>
    </source>
</evidence>
<reference evidence="2" key="2">
    <citation type="submission" date="2021-08" db="EMBL/GenBank/DDBJ databases">
        <authorList>
            <person name="Gostincar C."/>
            <person name="Sun X."/>
            <person name="Song Z."/>
            <person name="Gunde-Cimerman N."/>
        </authorList>
    </citation>
    <scope>NUCLEOTIDE SEQUENCE</scope>
    <source>
        <strain evidence="2">EXF-9911</strain>
    </source>
</reference>
<dbReference type="PANTHER" id="PTHR36578">
    <property type="entry name" value="CHROMOSOME 15, WHOLE GENOME SHOTGUN SEQUENCE"/>
    <property type="match status" value="1"/>
</dbReference>
<dbReference type="EMBL" id="JAHFXF010000226">
    <property type="protein sequence ID" value="KAG9692512.1"/>
    <property type="molecule type" value="Genomic_DNA"/>
</dbReference>
<reference evidence="2" key="1">
    <citation type="journal article" date="2021" name="J Fungi (Basel)">
        <title>Virulence traits and population genomics of the black yeast Aureobasidium melanogenum.</title>
        <authorList>
            <person name="Cernosa A."/>
            <person name="Sun X."/>
            <person name="Gostincar C."/>
            <person name="Fang C."/>
            <person name="Gunde-Cimerman N."/>
            <person name="Song Z."/>
        </authorList>
    </citation>
    <scope>NUCLEOTIDE SEQUENCE</scope>
    <source>
        <strain evidence="2">EXF-9911</strain>
    </source>
</reference>
<dbReference type="Proteomes" id="UP000779574">
    <property type="component" value="Unassembled WGS sequence"/>
</dbReference>
<protein>
    <recommendedName>
        <fullName evidence="4">Carbohydrate-binding-like protein</fullName>
    </recommendedName>
</protein>
<sequence>MRSYIAAVALAALAQAQDLDVDAIAQLTPVPDVTIPVVYATAPTTTATATTVSYTSEASAAAVSSALAADPSDSFPLDSALAKRATSTGCQAQPTGVSLGPQGSDDSPSAFLAYPAFSATAVAAAASPAVPSGYVNTFSNLQASNNAYGYMGYTLLTSYDVQTCANKCTKINGCQAFNIYYERDPSVNPDSNGCSNPPSTTNIKCVFWSGPVTSDNANNAGQWRNQFQVVIAGSNGYVNQSIATPVGYNAGVYLGNSAINAPLDCTGDDSFLGSRFLGNGVFDANLCAVACNEQADYARQHPPTDGSFNKICTFFNTYILYKNGQPLQQSCALYDQTWSQSYAKNTGYYSGSDHYTIGFSYTFSNKTNGGQPRYPCNVASASSAIVSASLQPYCSSLLGFNGASSTQTVTITPTVQVTTLITVTPGQQKRQAAATPAVLQKYPASVITSACALAATPASGIITTTTATAAATTAYFTSFVGVK</sequence>